<dbReference type="Proteomes" id="UP000317573">
    <property type="component" value="Unassembled WGS sequence"/>
</dbReference>
<dbReference type="Pfam" id="PF10012">
    <property type="entry name" value="DUF2255"/>
    <property type="match status" value="1"/>
</dbReference>
<evidence type="ECO:0000313" key="2">
    <source>
        <dbReference type="Proteomes" id="UP000317573"/>
    </source>
</evidence>
<evidence type="ECO:0008006" key="3">
    <source>
        <dbReference type="Google" id="ProtNLM"/>
    </source>
</evidence>
<gene>
    <name evidence="1" type="ORF">L618_006000000060</name>
</gene>
<dbReference type="InterPro" id="IPR016888">
    <property type="entry name" value="UCP028498"/>
</dbReference>
<proteinExistence type="predicted"/>
<protein>
    <recommendedName>
        <fullName evidence="3">DUF2255 family protein</fullName>
    </recommendedName>
</protein>
<organism evidence="1 2">
    <name type="scientific">Rhodococcus rhodochrous J45</name>
    <dbReference type="NCBI Taxonomy" id="935266"/>
    <lineage>
        <taxon>Bacteria</taxon>
        <taxon>Bacillati</taxon>
        <taxon>Actinomycetota</taxon>
        <taxon>Actinomycetes</taxon>
        <taxon>Mycobacteriales</taxon>
        <taxon>Nocardiaceae</taxon>
        <taxon>Rhodococcus</taxon>
    </lineage>
</organism>
<accession>A0A562DHD7</accession>
<name>A0A562DHD7_RHORH</name>
<dbReference type="RefSeq" id="WP_145693183.1">
    <property type="nucleotide sequence ID" value="NZ_VLJT01000062.1"/>
</dbReference>
<dbReference type="EMBL" id="VLJT01000062">
    <property type="protein sequence ID" value="TWH08983.1"/>
    <property type="molecule type" value="Genomic_DNA"/>
</dbReference>
<evidence type="ECO:0000313" key="1">
    <source>
        <dbReference type="EMBL" id="TWH08983.1"/>
    </source>
</evidence>
<sequence>MTNWTKTDLTAIDRDGELHVAAYRLDGTLRTSRIVWHVVVDDALYIRSVRGIEGAWYRGVQRTGAGVIDAVGVHAEVEFTHDDTRDDAIDAAYRDKYGTGPAVRAITSAQARATTLRVEPR</sequence>
<dbReference type="AlphaFoldDB" id="A0A562DHD7"/>
<reference evidence="1 2" key="1">
    <citation type="submission" date="2019-07" db="EMBL/GenBank/DDBJ databases">
        <title>Genome sequencing of lignin-degrading bacterial isolates.</title>
        <authorList>
            <person name="Gladden J."/>
        </authorList>
    </citation>
    <scope>NUCLEOTIDE SEQUENCE [LARGE SCALE GENOMIC DNA]</scope>
    <source>
        <strain evidence="1 2">J45</strain>
    </source>
</reference>
<comment type="caution">
    <text evidence="1">The sequence shown here is derived from an EMBL/GenBank/DDBJ whole genome shotgun (WGS) entry which is preliminary data.</text>
</comment>